<evidence type="ECO:0000256" key="1">
    <source>
        <dbReference type="ARBA" id="ARBA00004442"/>
    </source>
</evidence>
<gene>
    <name evidence="9" type="ORF">HH216_03070</name>
</gene>
<dbReference type="EMBL" id="CP051677">
    <property type="protein sequence ID" value="QJD77508.1"/>
    <property type="molecule type" value="Genomic_DNA"/>
</dbReference>
<dbReference type="SUPFAM" id="SSF48452">
    <property type="entry name" value="TPR-like"/>
    <property type="match status" value="1"/>
</dbReference>
<reference evidence="9 10" key="1">
    <citation type="submission" date="2020-04" db="EMBL/GenBank/DDBJ databases">
        <title>Genome sequencing of novel species.</title>
        <authorList>
            <person name="Heo J."/>
            <person name="Kim S.-J."/>
            <person name="Kim J.-S."/>
            <person name="Hong S.-B."/>
            <person name="Kwon S.-W."/>
        </authorList>
    </citation>
    <scope>NUCLEOTIDE SEQUENCE [LARGE SCALE GENOMIC DNA]</scope>
    <source>
        <strain evidence="9 10">CJU-R4</strain>
    </source>
</reference>
<dbReference type="InterPro" id="IPR033985">
    <property type="entry name" value="SusD-like_N"/>
</dbReference>
<feature type="signal peptide" evidence="6">
    <location>
        <begin position="1"/>
        <end position="21"/>
    </location>
</feature>
<evidence type="ECO:0000256" key="2">
    <source>
        <dbReference type="ARBA" id="ARBA00006275"/>
    </source>
</evidence>
<dbReference type="InterPro" id="IPR012944">
    <property type="entry name" value="SusD_RagB_dom"/>
</dbReference>
<dbReference type="RefSeq" id="WP_169549451.1">
    <property type="nucleotide sequence ID" value="NZ_CP051677.1"/>
</dbReference>
<protein>
    <submittedName>
        <fullName evidence="9">RagB/SusD family nutrient uptake outer membrane protein</fullName>
    </submittedName>
</protein>
<name>A0A7L5DM40_9BACT</name>
<organism evidence="9 10">
    <name type="scientific">Spirosoma rhododendri</name>
    <dbReference type="NCBI Taxonomy" id="2728024"/>
    <lineage>
        <taxon>Bacteria</taxon>
        <taxon>Pseudomonadati</taxon>
        <taxon>Bacteroidota</taxon>
        <taxon>Cytophagia</taxon>
        <taxon>Cytophagales</taxon>
        <taxon>Cytophagaceae</taxon>
        <taxon>Spirosoma</taxon>
    </lineage>
</organism>
<dbReference type="Gene3D" id="1.25.40.10">
    <property type="entry name" value="Tetratricopeptide repeat domain"/>
    <property type="match status" value="1"/>
</dbReference>
<dbReference type="Gene3D" id="1.10.3780.10">
    <property type="entry name" value="SusD-like"/>
    <property type="match status" value="1"/>
</dbReference>
<dbReference type="Proteomes" id="UP000501128">
    <property type="component" value="Chromosome"/>
</dbReference>
<comment type="subcellular location">
    <subcellularLocation>
        <location evidence="1">Cell outer membrane</location>
    </subcellularLocation>
</comment>
<dbReference type="CDD" id="cd08977">
    <property type="entry name" value="SusD"/>
    <property type="match status" value="1"/>
</dbReference>
<evidence type="ECO:0000256" key="4">
    <source>
        <dbReference type="ARBA" id="ARBA00023136"/>
    </source>
</evidence>
<evidence type="ECO:0000256" key="3">
    <source>
        <dbReference type="ARBA" id="ARBA00022729"/>
    </source>
</evidence>
<dbReference type="InterPro" id="IPR011990">
    <property type="entry name" value="TPR-like_helical_dom_sf"/>
</dbReference>
<dbReference type="Pfam" id="PF14322">
    <property type="entry name" value="SusD-like_3"/>
    <property type="match status" value="1"/>
</dbReference>
<dbReference type="Pfam" id="PF07980">
    <property type="entry name" value="SusD_RagB"/>
    <property type="match status" value="1"/>
</dbReference>
<evidence type="ECO:0000256" key="5">
    <source>
        <dbReference type="ARBA" id="ARBA00023237"/>
    </source>
</evidence>
<feature type="chain" id="PRO_5029508223" evidence="6">
    <location>
        <begin position="22"/>
        <end position="529"/>
    </location>
</feature>
<proteinExistence type="inferred from homology"/>
<evidence type="ECO:0000313" key="9">
    <source>
        <dbReference type="EMBL" id="QJD77508.1"/>
    </source>
</evidence>
<keyword evidence="4" id="KW-0472">Membrane</keyword>
<evidence type="ECO:0000259" key="8">
    <source>
        <dbReference type="Pfam" id="PF14322"/>
    </source>
</evidence>
<keyword evidence="10" id="KW-1185">Reference proteome</keyword>
<evidence type="ECO:0000313" key="10">
    <source>
        <dbReference type="Proteomes" id="UP000501128"/>
    </source>
</evidence>
<feature type="domain" description="SusD-like N-terminal" evidence="8">
    <location>
        <begin position="95"/>
        <end position="245"/>
    </location>
</feature>
<dbReference type="KEGG" id="srho:HH216_03070"/>
<dbReference type="PROSITE" id="PS51257">
    <property type="entry name" value="PROKAR_LIPOPROTEIN"/>
    <property type="match status" value="1"/>
</dbReference>
<accession>A0A7L5DM40</accession>
<keyword evidence="3 6" id="KW-0732">Signal</keyword>
<evidence type="ECO:0000256" key="6">
    <source>
        <dbReference type="SAM" id="SignalP"/>
    </source>
</evidence>
<dbReference type="AlphaFoldDB" id="A0A7L5DM40"/>
<evidence type="ECO:0000259" key="7">
    <source>
        <dbReference type="Pfam" id="PF07980"/>
    </source>
</evidence>
<sequence>MSYFKRILPAVALALTMGACVNDLDRLPTYDVTSASVYANAANYKPVLAKLYAGLAVTGQAGPAGRPDISNIDEGLSSYVRQYWMMQELTTDEAVISWNDGTVQDLHNLSWTSGSEYVTAMYNRIYYVVGQTNEFIREATDDRLSSRGFTPEELTNIRAYRAEARFLRAMAYMHALDLYGGNVPFVTETDAPGAFLPTQTNAQALFSYIESELKAIDADLLAPRTNEYGRADKAAAWTLLARLYLNAQVYTGTARNTDAVTYASQVIGANAYTLEPTYSNLFKADNNRSREIILPVAFDGLNTKTYGGTTFLVHGAIGGSMNAANYGVNSGWAGMRTTKALVNQFPDPTGATDRRAIFYSNGQNLEITTILNQFTDGYAVPKFTNITSTGTKGSDPAGDFVDTDFPLLRLADVYLMYAEAVVRGGTGGDLATALTYVNALRQRAYGNTSGNLTTLNLDTILSERARELYWEGYRRTDLIRFGRFTDASYLWPFKGGISAGRGVESYRRIFPIPASDLIANPNLKQSPGY</sequence>
<comment type="similarity">
    <text evidence="2">Belongs to the SusD family.</text>
</comment>
<keyword evidence="5" id="KW-0998">Cell outer membrane</keyword>
<dbReference type="Gene3D" id="1.25.40.390">
    <property type="match status" value="1"/>
</dbReference>
<feature type="domain" description="RagB/SusD" evidence="7">
    <location>
        <begin position="366"/>
        <end position="529"/>
    </location>
</feature>
<dbReference type="GO" id="GO:0009279">
    <property type="term" value="C:cell outer membrane"/>
    <property type="evidence" value="ECO:0007669"/>
    <property type="project" value="UniProtKB-SubCell"/>
</dbReference>